<sequence>MAVEGGEDGREIRAGEETEESRAGFVEGCPGCKVDAWKASVALFPYRSFGFVWVVVLAASLPISSLFPFLYYMVRDFRVADKEEHIGYYAGVVGSAYMVGTWKSPGLHSVGRSGRPLQPEARHLRHDFSVSIQYEFTGLKVTCMNFHSCRVVFNTLFGFSAQFWMAVATRFLLGLLCGVLGPAKAYAMDICRKEHQALGMSAVRWILNLFKLFLLHLYAHT</sequence>
<dbReference type="Gramene" id="Kaladp0666s0005.1.v1.1">
    <property type="protein sequence ID" value="Kaladp0666s0005.1.v1.1"/>
    <property type="gene ID" value="Kaladp0666s0005.v1.1"/>
</dbReference>
<dbReference type="PANTHER" id="PTHR23504:SF15">
    <property type="entry name" value="MAJOR FACILITATOR SUPERFAMILY (MFS) PROFILE DOMAIN-CONTAINING PROTEIN"/>
    <property type="match status" value="1"/>
</dbReference>
<keyword evidence="5 6" id="KW-0472">Membrane</keyword>
<dbReference type="AlphaFoldDB" id="A0A7N1A8Z2"/>
<keyword evidence="8" id="KW-1185">Reference proteome</keyword>
<feature type="transmembrane region" description="Helical" evidence="6">
    <location>
        <begin position="51"/>
        <end position="74"/>
    </location>
</feature>
<protein>
    <submittedName>
        <fullName evidence="7">Uncharacterized protein</fullName>
    </submittedName>
</protein>
<dbReference type="EnsemblPlants" id="Kaladp0666s0005.1.v1.1">
    <property type="protein sequence ID" value="Kaladp0666s0005.1.v1.1"/>
    <property type="gene ID" value="Kaladp0666s0005.v1.1"/>
</dbReference>
<evidence type="ECO:0000256" key="5">
    <source>
        <dbReference type="ARBA" id="ARBA00023136"/>
    </source>
</evidence>
<keyword evidence="2" id="KW-0813">Transport</keyword>
<proteinExistence type="predicted"/>
<keyword evidence="4 6" id="KW-1133">Transmembrane helix</keyword>
<name>A0A7N1A8Z2_KALFE</name>
<reference evidence="7" key="1">
    <citation type="submission" date="2021-01" db="UniProtKB">
        <authorList>
            <consortium name="EnsemblPlants"/>
        </authorList>
    </citation>
    <scope>IDENTIFICATION</scope>
</reference>
<dbReference type="GO" id="GO:0016020">
    <property type="term" value="C:membrane"/>
    <property type="evidence" value="ECO:0007669"/>
    <property type="project" value="UniProtKB-SubCell"/>
</dbReference>
<feature type="transmembrane region" description="Helical" evidence="6">
    <location>
        <begin position="86"/>
        <end position="102"/>
    </location>
</feature>
<evidence type="ECO:0000313" key="7">
    <source>
        <dbReference type="EnsemblPlants" id="Kaladp0666s0005.1.v1.1"/>
    </source>
</evidence>
<accession>A0A7N1A8Z2</accession>
<organism evidence="7 8">
    <name type="scientific">Kalanchoe fedtschenkoi</name>
    <name type="common">Lavender scallops</name>
    <name type="synonym">South American air plant</name>
    <dbReference type="NCBI Taxonomy" id="63787"/>
    <lineage>
        <taxon>Eukaryota</taxon>
        <taxon>Viridiplantae</taxon>
        <taxon>Streptophyta</taxon>
        <taxon>Embryophyta</taxon>
        <taxon>Tracheophyta</taxon>
        <taxon>Spermatophyta</taxon>
        <taxon>Magnoliopsida</taxon>
        <taxon>eudicotyledons</taxon>
        <taxon>Gunneridae</taxon>
        <taxon>Pentapetalae</taxon>
        <taxon>Saxifragales</taxon>
        <taxon>Crassulaceae</taxon>
        <taxon>Kalanchoe</taxon>
    </lineage>
</organism>
<feature type="transmembrane region" description="Helical" evidence="6">
    <location>
        <begin position="161"/>
        <end position="181"/>
    </location>
</feature>
<evidence type="ECO:0000256" key="4">
    <source>
        <dbReference type="ARBA" id="ARBA00022989"/>
    </source>
</evidence>
<dbReference type="Gene3D" id="1.20.1250.20">
    <property type="entry name" value="MFS general substrate transporter like domains"/>
    <property type="match status" value="1"/>
</dbReference>
<evidence type="ECO:0000256" key="3">
    <source>
        <dbReference type="ARBA" id="ARBA00022692"/>
    </source>
</evidence>
<dbReference type="InterPro" id="IPR036259">
    <property type="entry name" value="MFS_trans_sf"/>
</dbReference>
<evidence type="ECO:0000256" key="6">
    <source>
        <dbReference type="SAM" id="Phobius"/>
    </source>
</evidence>
<evidence type="ECO:0000313" key="8">
    <source>
        <dbReference type="Proteomes" id="UP000594263"/>
    </source>
</evidence>
<keyword evidence="3 6" id="KW-0812">Transmembrane</keyword>
<comment type="subcellular location">
    <subcellularLocation>
        <location evidence="1">Membrane</location>
        <topology evidence="1">Multi-pass membrane protein</topology>
    </subcellularLocation>
</comment>
<dbReference type="SUPFAM" id="SSF103473">
    <property type="entry name" value="MFS general substrate transporter"/>
    <property type="match status" value="1"/>
</dbReference>
<evidence type="ECO:0000256" key="1">
    <source>
        <dbReference type="ARBA" id="ARBA00004141"/>
    </source>
</evidence>
<dbReference type="Proteomes" id="UP000594263">
    <property type="component" value="Unplaced"/>
</dbReference>
<evidence type="ECO:0000256" key="2">
    <source>
        <dbReference type="ARBA" id="ARBA00022448"/>
    </source>
</evidence>
<dbReference type="PANTHER" id="PTHR23504">
    <property type="entry name" value="MAJOR FACILITATOR SUPERFAMILY DOMAIN-CONTAINING PROTEIN 10"/>
    <property type="match status" value="1"/>
</dbReference>